<dbReference type="Proteomes" id="UP001055439">
    <property type="component" value="Chromosome 4"/>
</dbReference>
<keyword evidence="2" id="KW-1185">Reference proteome</keyword>
<dbReference type="EMBL" id="CP097506">
    <property type="protein sequence ID" value="URD95122.1"/>
    <property type="molecule type" value="Genomic_DNA"/>
</dbReference>
<proteinExistence type="predicted"/>
<organism evidence="1 2">
    <name type="scientific">Musa troglodytarum</name>
    <name type="common">fe'i banana</name>
    <dbReference type="NCBI Taxonomy" id="320322"/>
    <lineage>
        <taxon>Eukaryota</taxon>
        <taxon>Viridiplantae</taxon>
        <taxon>Streptophyta</taxon>
        <taxon>Embryophyta</taxon>
        <taxon>Tracheophyta</taxon>
        <taxon>Spermatophyta</taxon>
        <taxon>Magnoliopsida</taxon>
        <taxon>Liliopsida</taxon>
        <taxon>Zingiberales</taxon>
        <taxon>Musaceae</taxon>
        <taxon>Musa</taxon>
    </lineage>
</organism>
<reference evidence="1" key="1">
    <citation type="submission" date="2022-05" db="EMBL/GenBank/DDBJ databases">
        <title>The Musa troglodytarum L. genome provides insights into the mechanism of non-climacteric behaviour and enrichment of carotenoids.</title>
        <authorList>
            <person name="Wang J."/>
        </authorList>
    </citation>
    <scope>NUCLEOTIDE SEQUENCE</scope>
    <source>
        <tissue evidence="1">Leaf</tissue>
    </source>
</reference>
<protein>
    <submittedName>
        <fullName evidence="1">Uncharacterized protein</fullName>
    </submittedName>
</protein>
<sequence>MRTDQASFGSSSSPFSPSLPLIRLPKHSFSTPMPMTSSSPSAGLDPARAGHGVRNQFWARDPGALGQSTKPLWCLKRELFSEDLLHRVAWAYDNIDHASELFDKMLQKDAVILEWQMMCWRVGRNGAVPQRLAFRMD</sequence>
<evidence type="ECO:0000313" key="1">
    <source>
        <dbReference type="EMBL" id="URD95122.1"/>
    </source>
</evidence>
<accession>A0A9E7FHB3</accession>
<name>A0A9E7FHB3_9LILI</name>
<gene>
    <name evidence="1" type="ORF">MUK42_37393</name>
</gene>
<dbReference type="OrthoDB" id="10636187at2759"/>
<dbReference type="AlphaFoldDB" id="A0A9E7FHB3"/>
<evidence type="ECO:0000313" key="2">
    <source>
        <dbReference type="Proteomes" id="UP001055439"/>
    </source>
</evidence>